<dbReference type="PANTHER" id="PTHR43317">
    <property type="entry name" value="THERMOSPERMINE SYNTHASE ACAULIS5"/>
    <property type="match status" value="1"/>
</dbReference>
<evidence type="ECO:0000313" key="8">
    <source>
        <dbReference type="Proteomes" id="UP000178114"/>
    </source>
</evidence>
<dbReference type="STRING" id="1798351.A2930_01055"/>
<dbReference type="InterPro" id="IPR030374">
    <property type="entry name" value="PABS"/>
</dbReference>
<protein>
    <recommendedName>
        <fullName evidence="6">PABS domain-containing protein</fullName>
    </recommendedName>
</protein>
<proteinExistence type="inferred from homology"/>
<comment type="caution">
    <text evidence="7">The sequence shown here is derived from an EMBL/GenBank/DDBJ whole genome shotgun (WGS) entry which is preliminary data.</text>
</comment>
<dbReference type="SUPFAM" id="SSF53335">
    <property type="entry name" value="S-adenosyl-L-methionine-dependent methyltransferases"/>
    <property type="match status" value="1"/>
</dbReference>
<keyword evidence="5" id="KW-0472">Membrane</keyword>
<keyword evidence="2 4" id="KW-0808">Transferase</keyword>
<dbReference type="EMBL" id="MFID01000025">
    <property type="protein sequence ID" value="OGF80885.1"/>
    <property type="molecule type" value="Genomic_DNA"/>
</dbReference>
<dbReference type="GO" id="GO:0006596">
    <property type="term" value="P:polyamine biosynthetic process"/>
    <property type="evidence" value="ECO:0007669"/>
    <property type="project" value="UniProtKB-UniRule"/>
</dbReference>
<keyword evidence="5" id="KW-1133">Transmembrane helix</keyword>
<dbReference type="AlphaFoldDB" id="A0A1F5WYZ1"/>
<feature type="transmembrane region" description="Helical" evidence="5">
    <location>
        <begin position="106"/>
        <end position="124"/>
    </location>
</feature>
<reference evidence="7 8" key="1">
    <citation type="journal article" date="2016" name="Nat. Commun.">
        <title>Thousands of microbial genomes shed light on interconnected biogeochemical processes in an aquifer system.</title>
        <authorList>
            <person name="Anantharaman K."/>
            <person name="Brown C.T."/>
            <person name="Hug L.A."/>
            <person name="Sharon I."/>
            <person name="Castelle C.J."/>
            <person name="Probst A.J."/>
            <person name="Thomas B.C."/>
            <person name="Singh A."/>
            <person name="Wilkins M.J."/>
            <person name="Karaoz U."/>
            <person name="Brodie E.L."/>
            <person name="Williams K.H."/>
            <person name="Hubbard S.S."/>
            <person name="Banfield J.F."/>
        </authorList>
    </citation>
    <scope>NUCLEOTIDE SEQUENCE [LARGE SCALE GENOMIC DNA]</scope>
</reference>
<feature type="transmembrane region" description="Helical" evidence="5">
    <location>
        <begin position="145"/>
        <end position="166"/>
    </location>
</feature>
<feature type="transmembrane region" description="Helical" evidence="5">
    <location>
        <begin position="200"/>
        <end position="217"/>
    </location>
</feature>
<dbReference type="InterPro" id="IPR029063">
    <property type="entry name" value="SAM-dependent_MTases_sf"/>
</dbReference>
<name>A0A1F5WYZ1_9BACT</name>
<sequence length="376" mass="41653">MRYKLETIVFLSGFNVMALELAGSRILAPFLGTSVFVWTSLIGVILGSLSLGYWRGGIAADKDPSYKKLSAILYYAGILIGITALANIFILYIVTASGFGTRIGSVLAAALLFAPAAMFFGMVSPLAAKIKLDNLKDLGKNVGGLYALSTIGSILGTFVSGFYLISYFGSELTLAFISLLTISTAFIANPSLKTILKKSIIPVFVLFSTFLIVRIKADSPTFRDIDTEYKRVWIVDQKDPKTGRPMRYMMDSQNTAQSEMFLDSDNELAAPYSKYYDLYKFFSEKSDYVLMLGGGAFSYPKHFIATNQAGQMDVVEIDPAMTWLAEKYFKLKPDPRMTIINEDARVFLNTSEKKYDAMFVDVFNATVAIPYHVITK</sequence>
<dbReference type="Gene3D" id="3.40.50.150">
    <property type="entry name" value="Vaccinia Virus protein VP39"/>
    <property type="match status" value="1"/>
</dbReference>
<evidence type="ECO:0000256" key="5">
    <source>
        <dbReference type="SAM" id="Phobius"/>
    </source>
</evidence>
<dbReference type="PROSITE" id="PS51006">
    <property type="entry name" value="PABS_2"/>
    <property type="match status" value="1"/>
</dbReference>
<feature type="domain" description="PABS" evidence="6">
    <location>
        <begin position="311"/>
        <end position="376"/>
    </location>
</feature>
<feature type="transmembrane region" description="Helical" evidence="5">
    <location>
        <begin position="72"/>
        <end position="94"/>
    </location>
</feature>
<dbReference type="Proteomes" id="UP000178114">
    <property type="component" value="Unassembled WGS sequence"/>
</dbReference>
<comment type="similarity">
    <text evidence="1">Belongs to the spermidine/spermine synthase family.</text>
</comment>
<evidence type="ECO:0000313" key="7">
    <source>
        <dbReference type="EMBL" id="OGF80885.1"/>
    </source>
</evidence>
<evidence type="ECO:0000256" key="3">
    <source>
        <dbReference type="ARBA" id="ARBA00023115"/>
    </source>
</evidence>
<dbReference type="PANTHER" id="PTHR43317:SF1">
    <property type="entry name" value="THERMOSPERMINE SYNTHASE ACAULIS5"/>
    <property type="match status" value="1"/>
</dbReference>
<feature type="non-terminal residue" evidence="7">
    <location>
        <position position="376"/>
    </location>
</feature>
<feature type="active site" description="Proton acceptor" evidence="4">
    <location>
        <position position="361"/>
    </location>
</feature>
<dbReference type="NCBIfam" id="NF037959">
    <property type="entry name" value="MFS_SpdSyn"/>
    <property type="match status" value="1"/>
</dbReference>
<accession>A0A1F5WYZ1</accession>
<feature type="transmembrane region" description="Helical" evidence="5">
    <location>
        <begin position="172"/>
        <end position="188"/>
    </location>
</feature>
<organism evidence="7 8">
    <name type="scientific">Candidatus Giovannonibacteria bacterium RIFCSPLOWO2_01_FULL_45_34</name>
    <dbReference type="NCBI Taxonomy" id="1798351"/>
    <lineage>
        <taxon>Bacteria</taxon>
        <taxon>Candidatus Giovannoniibacteriota</taxon>
    </lineage>
</organism>
<dbReference type="Pfam" id="PF01564">
    <property type="entry name" value="Spermine_synth"/>
    <property type="match status" value="1"/>
</dbReference>
<evidence type="ECO:0000256" key="1">
    <source>
        <dbReference type="ARBA" id="ARBA00007867"/>
    </source>
</evidence>
<keyword evidence="3 4" id="KW-0620">Polyamine biosynthesis</keyword>
<evidence type="ECO:0000256" key="4">
    <source>
        <dbReference type="PROSITE-ProRule" id="PRU00354"/>
    </source>
</evidence>
<gene>
    <name evidence="7" type="ORF">A2930_01055</name>
</gene>
<feature type="transmembrane region" description="Helical" evidence="5">
    <location>
        <begin position="28"/>
        <end position="51"/>
    </location>
</feature>
<keyword evidence="5" id="KW-0812">Transmembrane</keyword>
<evidence type="ECO:0000256" key="2">
    <source>
        <dbReference type="ARBA" id="ARBA00022679"/>
    </source>
</evidence>
<evidence type="ECO:0000259" key="6">
    <source>
        <dbReference type="PROSITE" id="PS51006"/>
    </source>
</evidence>
<dbReference type="GO" id="GO:0010487">
    <property type="term" value="F:thermospermine synthase activity"/>
    <property type="evidence" value="ECO:0007669"/>
    <property type="project" value="TreeGrafter"/>
</dbReference>